<comment type="similarity">
    <text evidence="3">Belongs to the Nudix hydrolase family.</text>
</comment>
<name>A0ABS2P6K6_9BACL</name>
<accession>A0ABS2P6K6</accession>
<comment type="caution">
    <text evidence="5">The sequence shown here is derived from an EMBL/GenBank/DDBJ whole genome shotgun (WGS) entry which is preliminary data.</text>
</comment>
<comment type="cofactor">
    <cofactor evidence="1">
        <name>Mg(2+)</name>
        <dbReference type="ChEBI" id="CHEBI:18420"/>
    </cofactor>
</comment>
<evidence type="ECO:0000313" key="6">
    <source>
        <dbReference type="Proteomes" id="UP000741863"/>
    </source>
</evidence>
<evidence type="ECO:0000313" key="5">
    <source>
        <dbReference type="EMBL" id="MBM7631040.1"/>
    </source>
</evidence>
<dbReference type="SUPFAM" id="SSF55811">
    <property type="entry name" value="Nudix"/>
    <property type="match status" value="1"/>
</dbReference>
<evidence type="ECO:0000256" key="3">
    <source>
        <dbReference type="RuleBase" id="RU003476"/>
    </source>
</evidence>
<dbReference type="InterPro" id="IPR020476">
    <property type="entry name" value="Nudix_hydrolase"/>
</dbReference>
<dbReference type="InterPro" id="IPR000086">
    <property type="entry name" value="NUDIX_hydrolase_dom"/>
</dbReference>
<keyword evidence="6" id="KW-1185">Reference proteome</keyword>
<keyword evidence="2 3" id="KW-0378">Hydrolase</keyword>
<dbReference type="Pfam" id="PF00293">
    <property type="entry name" value="NUDIX"/>
    <property type="match status" value="1"/>
</dbReference>
<dbReference type="PANTHER" id="PTHR43046">
    <property type="entry name" value="GDP-MANNOSE MANNOSYL HYDROLASE"/>
    <property type="match status" value="1"/>
</dbReference>
<organism evidence="5 6">
    <name type="scientific">Geomicrobium sediminis</name>
    <dbReference type="NCBI Taxonomy" id="1347788"/>
    <lineage>
        <taxon>Bacteria</taxon>
        <taxon>Bacillati</taxon>
        <taxon>Bacillota</taxon>
        <taxon>Bacilli</taxon>
        <taxon>Bacillales</taxon>
        <taxon>Geomicrobium</taxon>
    </lineage>
</organism>
<sequence length="141" mass="16326">MKKWLGSSGVCVNQDGQLLMVLQGKPEEKKTWSIPSGGKEQEETFEECCIREAKEETGYTVEVVEKLKVKQRTYEQISLAVEAHYFFVNVVGGKRNIQDPDNLIYDIAWKDVDELKTLELTFPEDQEFLTKYLMKVSRQNL</sequence>
<dbReference type="EMBL" id="JAFBEC010000001">
    <property type="protein sequence ID" value="MBM7631040.1"/>
    <property type="molecule type" value="Genomic_DNA"/>
</dbReference>
<dbReference type="Proteomes" id="UP000741863">
    <property type="component" value="Unassembled WGS sequence"/>
</dbReference>
<proteinExistence type="inferred from homology"/>
<protein>
    <submittedName>
        <fullName evidence="5">ADP-ribose pyrophosphatase YjhB (NUDIX family)</fullName>
    </submittedName>
</protein>
<dbReference type="PROSITE" id="PS51462">
    <property type="entry name" value="NUDIX"/>
    <property type="match status" value="1"/>
</dbReference>
<dbReference type="PANTHER" id="PTHR43046:SF2">
    <property type="entry name" value="8-OXO-DGTP DIPHOSPHATASE-RELATED"/>
    <property type="match status" value="1"/>
</dbReference>
<dbReference type="InterPro" id="IPR015797">
    <property type="entry name" value="NUDIX_hydrolase-like_dom_sf"/>
</dbReference>
<dbReference type="PRINTS" id="PR00502">
    <property type="entry name" value="NUDIXFAMILY"/>
</dbReference>
<dbReference type="InterPro" id="IPR020084">
    <property type="entry name" value="NUDIX_hydrolase_CS"/>
</dbReference>
<gene>
    <name evidence="5" type="ORF">JOD17_000131</name>
</gene>
<dbReference type="RefSeq" id="WP_204695236.1">
    <property type="nucleotide sequence ID" value="NZ_JAFBEC010000001.1"/>
</dbReference>
<evidence type="ECO:0000256" key="1">
    <source>
        <dbReference type="ARBA" id="ARBA00001946"/>
    </source>
</evidence>
<dbReference type="CDD" id="cd02883">
    <property type="entry name" value="NUDIX_Hydrolase"/>
    <property type="match status" value="1"/>
</dbReference>
<evidence type="ECO:0000259" key="4">
    <source>
        <dbReference type="PROSITE" id="PS51462"/>
    </source>
</evidence>
<dbReference type="Gene3D" id="3.90.79.10">
    <property type="entry name" value="Nucleoside Triphosphate Pyrophosphohydrolase"/>
    <property type="match status" value="1"/>
</dbReference>
<feature type="domain" description="Nudix hydrolase" evidence="4">
    <location>
        <begin position="2"/>
        <end position="133"/>
    </location>
</feature>
<dbReference type="PROSITE" id="PS00893">
    <property type="entry name" value="NUDIX_BOX"/>
    <property type="match status" value="1"/>
</dbReference>
<reference evidence="5 6" key="1">
    <citation type="submission" date="2021-01" db="EMBL/GenBank/DDBJ databases">
        <title>Genomic Encyclopedia of Type Strains, Phase IV (KMG-IV): sequencing the most valuable type-strain genomes for metagenomic binning, comparative biology and taxonomic classification.</title>
        <authorList>
            <person name="Goeker M."/>
        </authorList>
    </citation>
    <scope>NUCLEOTIDE SEQUENCE [LARGE SCALE GENOMIC DNA]</scope>
    <source>
        <strain evidence="5 6">DSM 25540</strain>
    </source>
</reference>
<evidence type="ECO:0000256" key="2">
    <source>
        <dbReference type="ARBA" id="ARBA00022801"/>
    </source>
</evidence>